<keyword evidence="3" id="KW-1185">Reference proteome</keyword>
<dbReference type="PROSITE" id="PS50878">
    <property type="entry name" value="RT_POL"/>
    <property type="match status" value="1"/>
</dbReference>
<dbReference type="PANTHER" id="PTHR33116">
    <property type="entry name" value="REVERSE TRANSCRIPTASE ZINC-BINDING DOMAIN-CONTAINING PROTEIN-RELATED-RELATED"/>
    <property type="match status" value="1"/>
</dbReference>
<dbReference type="InterPro" id="IPR000477">
    <property type="entry name" value="RT_dom"/>
</dbReference>
<name>A0A484MY16_9ASTE</name>
<dbReference type="SUPFAM" id="SSF56672">
    <property type="entry name" value="DNA/RNA polymerases"/>
    <property type="match status" value="1"/>
</dbReference>
<organism evidence="2 3">
    <name type="scientific">Cuscuta campestris</name>
    <dbReference type="NCBI Taxonomy" id="132261"/>
    <lineage>
        <taxon>Eukaryota</taxon>
        <taxon>Viridiplantae</taxon>
        <taxon>Streptophyta</taxon>
        <taxon>Embryophyta</taxon>
        <taxon>Tracheophyta</taxon>
        <taxon>Spermatophyta</taxon>
        <taxon>Magnoliopsida</taxon>
        <taxon>eudicotyledons</taxon>
        <taxon>Gunneridae</taxon>
        <taxon>Pentapetalae</taxon>
        <taxon>asterids</taxon>
        <taxon>lamiids</taxon>
        <taxon>Solanales</taxon>
        <taxon>Convolvulaceae</taxon>
        <taxon>Cuscuteae</taxon>
        <taxon>Cuscuta</taxon>
        <taxon>Cuscuta subgen. Grammica</taxon>
        <taxon>Cuscuta sect. Cleistogrammica</taxon>
    </lineage>
</organism>
<proteinExistence type="predicted"/>
<gene>
    <name evidence="2" type="ORF">CCAM_LOCUS34832</name>
</gene>
<dbReference type="InterPro" id="IPR036691">
    <property type="entry name" value="Endo/exonu/phosph_ase_sf"/>
</dbReference>
<dbReference type="Gene3D" id="3.60.10.10">
    <property type="entry name" value="Endonuclease/exonuclease/phosphatase"/>
    <property type="match status" value="1"/>
</dbReference>
<sequence length="1344" mass="153416">MTPKQTCPQPNGLRRNLRSKFRWFTGFCNSHQNCSPALCCPLVAKSVVRITPSISPFHFRILIAGVWKPGPVCCHHAMRPLNNNLNRLFSEVVSSGFKGKQLEGKPTGLFKGIPSVSFTNKDIKDLSSRFKHALVAKFQSRPSFTTMRNFMQQLGLQGKFNISTLSHQRFLLNLELEEDYLRLFMRRSWRVHGYNMTLTKWSPSLSQESESPIMPIWISIPNLPIHLHDKRALLIIASTIGHPLKVDSCTLNFSRPQLARCCVEVDISSLRHLHENILHSPILEEVEEPTMYSLAIVPYEGATLLVDDVPEVGFFNNPMDIEETILALDDFPPLPKKGNTGVPNSPKASKSSGKAVIEHEQTISCSFSTPGESSSIWISSIYGKHCRKDRESLWTSLRDLFPRNDPWILGGDFNTVASITEHKGEVCPNIGGIEDFVQTIHDCELFSPPFLGSQFTWFGKRGRGRVYRRLDRILTNELFMDHFQLTEIKHLGRGNSDHRPLLLKAFPNQHTGPKPFKFINAWCSHSSFNDLLKSNWPESYTGGGMRGLALKLSNLKKALITWNKETFGNIFEAVSKAEDRANKAEEILEQNDRAGGSIHTHQDDIAKEAVEHFTKVFSTNYEGDMDGIFRHLISSVSEAENVAIGAIPEEEEIKKIIWSLNANSTAGTDGFNGYFFRYSWEIIKVDVCKAVLEYFLGIPMPKAFGSTLITLIPKTDGAITLDHFRPISLSTFFSKITSRLLSDKLKMIIPNLISLEQAAFQQGKGITEHVLMVKEMVQQLSAKVRGGNCIIKLDLSKAFDKLSWKFLRELLLKLGFSPIVIKLLMGNLESTFFSVLINGQPKGFFPMKCGVKQGDPLSPLLFILAMEGLTRMLQHCTSNGLLIPFSSGRVHPPSHLLYADDIVIFTNVDSRNLLKLGSALSTFMKASGQEINFAKSQVIVHEKMNPSTKRCIKRILGIHCNSKEFTYLGSTIVKGKLRKIHCKDLIGKFERRINTWYSKKLNQMGRLILIKHVLSSIPLHILAAQTIPKSILKSLNRLMANYFWGVKDHGYKYHWRKWERKCLPLEEGGLGLRNFTHCQQAASIDLWWKITHGQSIWSKYMKMKYLRDGQYRPHLYDSYTWKAICKIVPRTLPFCTITQDEITWNEGPYSFQKAYLSTIDHMPKQTSCSYIWDKRQMGKISLFLWRGLNRLLPFPCHLQKLKIFIPELCPFCNEVNVDEHHILINCNRVAEVWKSYAYAAGAPSFTCDLTLHQALLSWWFSSNKSTIKGNIHMILPGLITWSVWKSYNSIRFEAGSFSRDRLMTSINLLLQTWFWAHKMDTTFLYNYNVFRFGIHTFKNTRVNY</sequence>
<accession>A0A484MY16</accession>
<evidence type="ECO:0000313" key="2">
    <source>
        <dbReference type="EMBL" id="VFQ93056.1"/>
    </source>
</evidence>
<dbReference type="InterPro" id="IPR043502">
    <property type="entry name" value="DNA/RNA_pol_sf"/>
</dbReference>
<dbReference type="EMBL" id="OOIL02004771">
    <property type="protein sequence ID" value="VFQ93056.1"/>
    <property type="molecule type" value="Genomic_DNA"/>
</dbReference>
<evidence type="ECO:0000313" key="3">
    <source>
        <dbReference type="Proteomes" id="UP000595140"/>
    </source>
</evidence>
<dbReference type="SUPFAM" id="SSF56219">
    <property type="entry name" value="DNase I-like"/>
    <property type="match status" value="1"/>
</dbReference>
<dbReference type="Pfam" id="PF00078">
    <property type="entry name" value="RVT_1"/>
    <property type="match status" value="1"/>
</dbReference>
<dbReference type="CDD" id="cd01650">
    <property type="entry name" value="RT_nLTR_like"/>
    <property type="match status" value="1"/>
</dbReference>
<dbReference type="PANTHER" id="PTHR33116:SF84">
    <property type="entry name" value="RNA-DIRECTED DNA POLYMERASE"/>
    <property type="match status" value="1"/>
</dbReference>
<dbReference type="InterPro" id="IPR026960">
    <property type="entry name" value="RVT-Znf"/>
</dbReference>
<evidence type="ECO:0000259" key="1">
    <source>
        <dbReference type="PROSITE" id="PS50878"/>
    </source>
</evidence>
<dbReference type="InterPro" id="IPR025558">
    <property type="entry name" value="DUF4283"/>
</dbReference>
<dbReference type="Proteomes" id="UP000595140">
    <property type="component" value="Unassembled WGS sequence"/>
</dbReference>
<feature type="domain" description="Reverse transcriptase" evidence="1">
    <location>
        <begin position="693"/>
        <end position="972"/>
    </location>
</feature>
<dbReference type="Pfam" id="PF14111">
    <property type="entry name" value="DUF4283"/>
    <property type="match status" value="1"/>
</dbReference>
<reference evidence="2 3" key="1">
    <citation type="submission" date="2018-04" db="EMBL/GenBank/DDBJ databases">
        <authorList>
            <person name="Vogel A."/>
        </authorList>
    </citation>
    <scope>NUCLEOTIDE SEQUENCE [LARGE SCALE GENOMIC DNA]</scope>
</reference>
<dbReference type="OrthoDB" id="1705459at2759"/>
<protein>
    <recommendedName>
        <fullName evidence="1">Reverse transcriptase domain-containing protein</fullName>
    </recommendedName>
</protein>
<dbReference type="Pfam" id="PF13966">
    <property type="entry name" value="zf-RVT"/>
    <property type="match status" value="1"/>
</dbReference>